<dbReference type="CDD" id="cd22584">
    <property type="entry name" value="Rcat_RBR_unk"/>
    <property type="match status" value="1"/>
</dbReference>
<dbReference type="CDD" id="cd20335">
    <property type="entry name" value="BRcat_RBR"/>
    <property type="match status" value="1"/>
</dbReference>
<keyword evidence="8" id="KW-0862">Zinc</keyword>
<dbReference type="AlphaFoldDB" id="A0A6A6R2E1"/>
<evidence type="ECO:0000259" key="10">
    <source>
        <dbReference type="PROSITE" id="PS51873"/>
    </source>
</evidence>
<comment type="catalytic activity">
    <reaction evidence="1">
        <text>[E2 ubiquitin-conjugating enzyme]-S-ubiquitinyl-L-cysteine + [acceptor protein]-L-lysine = [E2 ubiquitin-conjugating enzyme]-L-cysteine + [acceptor protein]-N(6)-ubiquitinyl-L-lysine.</text>
        <dbReference type="EC" id="2.3.2.31"/>
    </reaction>
</comment>
<organism evidence="11 12">
    <name type="scientific">Lophium mytilinum</name>
    <dbReference type="NCBI Taxonomy" id="390894"/>
    <lineage>
        <taxon>Eukaryota</taxon>
        <taxon>Fungi</taxon>
        <taxon>Dikarya</taxon>
        <taxon>Ascomycota</taxon>
        <taxon>Pezizomycotina</taxon>
        <taxon>Dothideomycetes</taxon>
        <taxon>Pleosporomycetidae</taxon>
        <taxon>Mytilinidiales</taxon>
        <taxon>Mytilinidiaceae</taxon>
        <taxon>Lophium</taxon>
    </lineage>
</organism>
<reference evidence="11" key="1">
    <citation type="journal article" date="2020" name="Stud. Mycol.">
        <title>101 Dothideomycetes genomes: a test case for predicting lifestyles and emergence of pathogens.</title>
        <authorList>
            <person name="Haridas S."/>
            <person name="Albert R."/>
            <person name="Binder M."/>
            <person name="Bloem J."/>
            <person name="Labutti K."/>
            <person name="Salamov A."/>
            <person name="Andreopoulos B."/>
            <person name="Baker S."/>
            <person name="Barry K."/>
            <person name="Bills G."/>
            <person name="Bluhm B."/>
            <person name="Cannon C."/>
            <person name="Castanera R."/>
            <person name="Culley D."/>
            <person name="Daum C."/>
            <person name="Ezra D."/>
            <person name="Gonzalez J."/>
            <person name="Henrissat B."/>
            <person name="Kuo A."/>
            <person name="Liang C."/>
            <person name="Lipzen A."/>
            <person name="Lutzoni F."/>
            <person name="Magnuson J."/>
            <person name="Mondo S."/>
            <person name="Nolan M."/>
            <person name="Ohm R."/>
            <person name="Pangilinan J."/>
            <person name="Park H.-J."/>
            <person name="Ramirez L."/>
            <person name="Alfaro M."/>
            <person name="Sun H."/>
            <person name="Tritt A."/>
            <person name="Yoshinaga Y."/>
            <person name="Zwiers L.-H."/>
            <person name="Turgeon B."/>
            <person name="Goodwin S."/>
            <person name="Spatafora J."/>
            <person name="Crous P."/>
            <person name="Grigoriev I."/>
        </authorList>
    </citation>
    <scope>NUCLEOTIDE SEQUENCE</scope>
    <source>
        <strain evidence="11">CBS 269.34</strain>
    </source>
</reference>
<evidence type="ECO:0000313" key="12">
    <source>
        <dbReference type="Proteomes" id="UP000799750"/>
    </source>
</evidence>
<accession>A0A6A6R2E1</accession>
<dbReference type="SMART" id="SM00647">
    <property type="entry name" value="IBR"/>
    <property type="match status" value="2"/>
</dbReference>
<keyword evidence="4" id="KW-0479">Metal-binding</keyword>
<dbReference type="InterPro" id="IPR002867">
    <property type="entry name" value="IBR_dom"/>
</dbReference>
<keyword evidence="12" id="KW-1185">Reference proteome</keyword>
<evidence type="ECO:0000256" key="9">
    <source>
        <dbReference type="SAM" id="MobiDB-lite"/>
    </source>
</evidence>
<evidence type="ECO:0000256" key="4">
    <source>
        <dbReference type="ARBA" id="ARBA00022723"/>
    </source>
</evidence>
<keyword evidence="7" id="KW-0833">Ubl conjugation pathway</keyword>
<evidence type="ECO:0000256" key="5">
    <source>
        <dbReference type="ARBA" id="ARBA00022737"/>
    </source>
</evidence>
<sequence>MEPKPGSQERHRRMLDLAHRLISSENPARRSIAETIYDIVQTRENHTLTRRPGEVTVEQRPDTGKPPPSIRSKLTAAMGNSGIDPTPEERKTGGEALRLSTNSGKAPATHIECVACGYEKPAFDVVQLACRPEPHVYCRECLEKMFENAMEDKTSFPPTCCRVPIPMEVCHHFFSIAFVERFKKKTIEVGTPNRTYCANLSCGQFIPPKYYEGHLARCPACRGETCRMCKAHGHQGLCPDDPSTKGLMDVAAANNWQTCPSCKTMVERTSGCNHIRCRCGADFCYQCGNGYVQDICSCPLFGPQNYIIQPYHPLLAPHPMPQPPMWFQFLQQMAAAEAVRRDVEAQNLADVIAARERQGRAPGHVDCCSTTNVSGVDIDNAMIALEDEVQFAENSSH</sequence>
<dbReference type="EMBL" id="MU004185">
    <property type="protein sequence ID" value="KAF2498709.1"/>
    <property type="molecule type" value="Genomic_DNA"/>
</dbReference>
<evidence type="ECO:0000256" key="6">
    <source>
        <dbReference type="ARBA" id="ARBA00022771"/>
    </source>
</evidence>
<dbReference type="PROSITE" id="PS51873">
    <property type="entry name" value="TRIAD"/>
    <property type="match status" value="1"/>
</dbReference>
<feature type="compositionally biased region" description="Basic and acidic residues" evidence="9">
    <location>
        <begin position="54"/>
        <end position="63"/>
    </location>
</feature>
<evidence type="ECO:0000256" key="2">
    <source>
        <dbReference type="ARBA" id="ARBA00012251"/>
    </source>
</evidence>
<evidence type="ECO:0000256" key="3">
    <source>
        <dbReference type="ARBA" id="ARBA00022679"/>
    </source>
</evidence>
<evidence type="ECO:0000256" key="7">
    <source>
        <dbReference type="ARBA" id="ARBA00022786"/>
    </source>
</evidence>
<feature type="domain" description="RING-type" evidence="10">
    <location>
        <begin position="109"/>
        <end position="307"/>
    </location>
</feature>
<dbReference type="EC" id="2.3.2.31" evidence="2"/>
<dbReference type="Gene3D" id="1.20.120.1750">
    <property type="match status" value="1"/>
</dbReference>
<evidence type="ECO:0000256" key="1">
    <source>
        <dbReference type="ARBA" id="ARBA00001798"/>
    </source>
</evidence>
<dbReference type="Proteomes" id="UP000799750">
    <property type="component" value="Unassembled WGS sequence"/>
</dbReference>
<gene>
    <name evidence="11" type="ORF">BU16DRAFT_536713</name>
</gene>
<dbReference type="GO" id="GO:0008270">
    <property type="term" value="F:zinc ion binding"/>
    <property type="evidence" value="ECO:0007669"/>
    <property type="project" value="UniProtKB-KW"/>
</dbReference>
<protein>
    <recommendedName>
        <fullName evidence="2">RBR-type E3 ubiquitin transferase</fullName>
        <ecNumber evidence="2">2.3.2.31</ecNumber>
    </recommendedName>
</protein>
<dbReference type="GO" id="GO:0016567">
    <property type="term" value="P:protein ubiquitination"/>
    <property type="evidence" value="ECO:0007669"/>
    <property type="project" value="InterPro"/>
</dbReference>
<evidence type="ECO:0000313" key="11">
    <source>
        <dbReference type="EMBL" id="KAF2498709.1"/>
    </source>
</evidence>
<keyword evidence="5" id="KW-0677">Repeat</keyword>
<dbReference type="SUPFAM" id="SSF57850">
    <property type="entry name" value="RING/U-box"/>
    <property type="match status" value="1"/>
</dbReference>
<dbReference type="OrthoDB" id="9977870at2759"/>
<name>A0A6A6R2E1_9PEZI</name>
<dbReference type="InterPro" id="IPR031127">
    <property type="entry name" value="E3_UB_ligase_RBR"/>
</dbReference>
<proteinExistence type="predicted"/>
<dbReference type="PANTHER" id="PTHR11685">
    <property type="entry name" value="RBR FAMILY RING FINGER AND IBR DOMAIN-CONTAINING"/>
    <property type="match status" value="1"/>
</dbReference>
<keyword evidence="6" id="KW-0863">Zinc-finger</keyword>
<evidence type="ECO:0000256" key="8">
    <source>
        <dbReference type="ARBA" id="ARBA00022833"/>
    </source>
</evidence>
<dbReference type="InterPro" id="IPR044066">
    <property type="entry name" value="TRIAD_supradom"/>
</dbReference>
<dbReference type="Pfam" id="PF01485">
    <property type="entry name" value="IBR"/>
    <property type="match status" value="2"/>
</dbReference>
<feature type="region of interest" description="Disordered" evidence="9">
    <location>
        <begin position="54"/>
        <end position="102"/>
    </location>
</feature>
<dbReference type="GO" id="GO:0061630">
    <property type="term" value="F:ubiquitin protein ligase activity"/>
    <property type="evidence" value="ECO:0007669"/>
    <property type="project" value="UniProtKB-EC"/>
</dbReference>
<keyword evidence="3" id="KW-0808">Transferase</keyword>